<dbReference type="AlphaFoldDB" id="A0A1E3W3Q7"/>
<dbReference type="Proteomes" id="UP000094472">
    <property type="component" value="Unassembled WGS sequence"/>
</dbReference>
<gene>
    <name evidence="2" type="ORF">AUC69_00850</name>
</gene>
<keyword evidence="1" id="KW-1133">Transmembrane helix</keyword>
<keyword evidence="1" id="KW-0812">Transmembrane</keyword>
<dbReference type="EMBL" id="LPWF01000013">
    <property type="protein sequence ID" value="ODS00448.1"/>
    <property type="molecule type" value="Genomic_DNA"/>
</dbReference>
<evidence type="ECO:0000256" key="1">
    <source>
        <dbReference type="SAM" id="Phobius"/>
    </source>
</evidence>
<protein>
    <submittedName>
        <fullName evidence="2">Uncharacterized protein</fullName>
    </submittedName>
</protein>
<accession>A0A1E3W3Q7</accession>
<evidence type="ECO:0000313" key="2">
    <source>
        <dbReference type="EMBL" id="ODS00448.1"/>
    </source>
</evidence>
<organism evidence="2 3">
    <name type="scientific">Methyloceanibacter superfactus</name>
    <dbReference type="NCBI Taxonomy" id="1774969"/>
    <lineage>
        <taxon>Bacteria</taxon>
        <taxon>Pseudomonadati</taxon>
        <taxon>Pseudomonadota</taxon>
        <taxon>Alphaproteobacteria</taxon>
        <taxon>Hyphomicrobiales</taxon>
        <taxon>Hyphomicrobiaceae</taxon>
        <taxon>Methyloceanibacter</taxon>
    </lineage>
</organism>
<keyword evidence="1" id="KW-0472">Membrane</keyword>
<sequence>MDAIAHALADPGTRSWYLIGCLALLALPMAALAIWFHRGIKQSSGGRALMRRQRGARTWARGSLADAAYNAGDGVSIMQDIRAGRYGQHAKAMMTRVYWITGAWVLLNTIAFGILIWADEINRVVE</sequence>
<dbReference type="OrthoDB" id="8448349at2"/>
<feature type="transmembrane region" description="Helical" evidence="1">
    <location>
        <begin position="97"/>
        <end position="118"/>
    </location>
</feature>
<proteinExistence type="predicted"/>
<name>A0A1E3W3Q7_9HYPH</name>
<reference evidence="2 3" key="1">
    <citation type="journal article" date="2016" name="Environ. Microbiol.">
        <title>New Methyloceanibacter diversity from North Sea sediments includes methanotroph containing solely the soluble methane monooxygenase.</title>
        <authorList>
            <person name="Vekeman B."/>
            <person name="Kerckhof F.M."/>
            <person name="Cremers G."/>
            <person name="de Vos P."/>
            <person name="Vandamme P."/>
            <person name="Boon N."/>
            <person name="Op den Camp H.J."/>
            <person name="Heylen K."/>
        </authorList>
    </citation>
    <scope>NUCLEOTIDE SEQUENCE [LARGE SCALE GENOMIC DNA]</scope>
    <source>
        <strain evidence="2 3">R-67175</strain>
    </source>
</reference>
<dbReference type="RefSeq" id="WP_069441017.1">
    <property type="nucleotide sequence ID" value="NZ_LPWF01000013.1"/>
</dbReference>
<evidence type="ECO:0000313" key="3">
    <source>
        <dbReference type="Proteomes" id="UP000094472"/>
    </source>
</evidence>
<comment type="caution">
    <text evidence="2">The sequence shown here is derived from an EMBL/GenBank/DDBJ whole genome shotgun (WGS) entry which is preliminary data.</text>
</comment>
<feature type="transmembrane region" description="Helical" evidence="1">
    <location>
        <begin position="16"/>
        <end position="37"/>
    </location>
</feature>
<keyword evidence="3" id="KW-1185">Reference proteome</keyword>